<dbReference type="Pfam" id="PF06114">
    <property type="entry name" value="Peptidase_M78"/>
    <property type="match status" value="1"/>
</dbReference>
<dbReference type="GO" id="GO:0003677">
    <property type="term" value="F:DNA binding"/>
    <property type="evidence" value="ECO:0007669"/>
    <property type="project" value="InterPro"/>
</dbReference>
<dbReference type="SMART" id="SM00530">
    <property type="entry name" value="HTH_XRE"/>
    <property type="match status" value="1"/>
</dbReference>
<dbReference type="Proteomes" id="UP000287352">
    <property type="component" value="Unassembled WGS sequence"/>
</dbReference>
<dbReference type="EMBL" id="BIFR01000002">
    <property type="protein sequence ID" value="GCE15115.1"/>
    <property type="molecule type" value="Genomic_DNA"/>
</dbReference>
<evidence type="ECO:0000256" key="1">
    <source>
        <dbReference type="ARBA" id="ARBA00007227"/>
    </source>
</evidence>
<dbReference type="InterPro" id="IPR010982">
    <property type="entry name" value="Lambda_DNA-bd_dom_sf"/>
</dbReference>
<dbReference type="PANTHER" id="PTHR43236">
    <property type="entry name" value="ANTITOXIN HIGA1"/>
    <property type="match status" value="1"/>
</dbReference>
<name>A0A402A7Y2_9CHLR</name>
<comment type="similarity">
    <text evidence="1">Belongs to the short-chain fatty acyl-CoA assimilation regulator (ScfR) family.</text>
</comment>
<dbReference type="InterPro" id="IPR001387">
    <property type="entry name" value="Cro/C1-type_HTH"/>
</dbReference>
<dbReference type="InterPro" id="IPR052345">
    <property type="entry name" value="Rad_response_metalloprotease"/>
</dbReference>
<dbReference type="PANTHER" id="PTHR43236:SF1">
    <property type="entry name" value="BLL7220 PROTEIN"/>
    <property type="match status" value="1"/>
</dbReference>
<dbReference type="AlphaFoldDB" id="A0A402A7Y2"/>
<proteinExistence type="inferred from homology"/>
<dbReference type="CDD" id="cd00093">
    <property type="entry name" value="HTH_XRE"/>
    <property type="match status" value="1"/>
</dbReference>
<keyword evidence="4" id="KW-1185">Reference proteome</keyword>
<reference evidence="4" key="1">
    <citation type="submission" date="2018-12" db="EMBL/GenBank/DDBJ databases">
        <title>Tengunoibacter tsumagoiensis gen. nov., sp. nov., Dictyobacter kobayashii sp. nov., D. alpinus sp. nov., and D. joshuensis sp. nov. and description of Dictyobacteraceae fam. nov. within the order Ktedonobacterales isolated from Tengu-no-mugimeshi.</title>
        <authorList>
            <person name="Wang C.M."/>
            <person name="Zheng Y."/>
            <person name="Sakai Y."/>
            <person name="Toyoda A."/>
            <person name="Minakuchi Y."/>
            <person name="Abe K."/>
            <person name="Yokota A."/>
            <person name="Yabe S."/>
        </authorList>
    </citation>
    <scope>NUCLEOTIDE SEQUENCE [LARGE SCALE GENOMIC DNA]</scope>
    <source>
        <strain evidence="4">Uno3</strain>
    </source>
</reference>
<organism evidence="3 4">
    <name type="scientific">Tengunoibacter tsumagoiensis</name>
    <dbReference type="NCBI Taxonomy" id="2014871"/>
    <lineage>
        <taxon>Bacteria</taxon>
        <taxon>Bacillati</taxon>
        <taxon>Chloroflexota</taxon>
        <taxon>Ktedonobacteria</taxon>
        <taxon>Ktedonobacterales</taxon>
        <taxon>Dictyobacteraceae</taxon>
        <taxon>Tengunoibacter</taxon>
    </lineage>
</organism>
<sequence>MNDILETIDMNMLGKELQQARVKKGLTQEQAARIIDVARTTMLSIEKGDRRIKAHELIALASAYDVQISDFLRDRSNLNWSKPQFRGPTLRTEQDDQIIAPYIEQLAQLARNYFELERINAAPFLRKYPQEYSIGGLSTREAAENIAIEERIRLGIGDGQIPVLRDILEQDVGIRIFYYPLPPKFSAIYLFEEQVGGCIAINSNHPEERRRWSLAHDYGHFLIHRTKPIVTSEDGYQRKPESERVADEFAGYFLLPTSGVTRRFNDIRRAKKAVTPADLCTLADYYGVSVEAMTRRLEDLKLLSSGIWEKLQARGFKVREMQKQLGINFREDQIQKLPKRYQYLALDAFEQNLMSEGMLAQFLDIDLLDTRALVESMKGESMDANASVALFHASEEVSMQEDEHDR</sequence>
<dbReference type="SUPFAM" id="SSF47413">
    <property type="entry name" value="lambda repressor-like DNA-binding domains"/>
    <property type="match status" value="1"/>
</dbReference>
<dbReference type="Gene3D" id="1.10.10.2910">
    <property type="match status" value="1"/>
</dbReference>
<comment type="caution">
    <text evidence="3">The sequence shown here is derived from an EMBL/GenBank/DDBJ whole genome shotgun (WGS) entry which is preliminary data.</text>
</comment>
<accession>A0A402A7Y2</accession>
<dbReference type="RefSeq" id="WP_218028986.1">
    <property type="nucleotide sequence ID" value="NZ_BIFR01000002.1"/>
</dbReference>
<evidence type="ECO:0000259" key="2">
    <source>
        <dbReference type="PROSITE" id="PS50943"/>
    </source>
</evidence>
<dbReference type="InterPro" id="IPR010359">
    <property type="entry name" value="IrrE_HExxH"/>
</dbReference>
<dbReference type="Pfam" id="PF01381">
    <property type="entry name" value="HTH_3"/>
    <property type="match status" value="1"/>
</dbReference>
<gene>
    <name evidence="3" type="ORF">KTT_49740</name>
</gene>
<feature type="domain" description="HTH cro/C1-type" evidence="2">
    <location>
        <begin position="17"/>
        <end position="71"/>
    </location>
</feature>
<evidence type="ECO:0000313" key="3">
    <source>
        <dbReference type="EMBL" id="GCE15115.1"/>
    </source>
</evidence>
<dbReference type="PROSITE" id="PS50943">
    <property type="entry name" value="HTH_CROC1"/>
    <property type="match status" value="1"/>
</dbReference>
<protein>
    <recommendedName>
        <fullName evidence="2">HTH cro/C1-type domain-containing protein</fullName>
    </recommendedName>
</protein>
<evidence type="ECO:0000313" key="4">
    <source>
        <dbReference type="Proteomes" id="UP000287352"/>
    </source>
</evidence>
<dbReference type="Gene3D" id="1.10.260.40">
    <property type="entry name" value="lambda repressor-like DNA-binding domains"/>
    <property type="match status" value="1"/>
</dbReference>